<evidence type="ECO:0000313" key="2">
    <source>
        <dbReference type="Proteomes" id="UP000821865"/>
    </source>
</evidence>
<dbReference type="Proteomes" id="UP000821865">
    <property type="component" value="Chromosome 6"/>
</dbReference>
<sequence length="626" mass="67998">MSNPPAGKAARRSRGSLPHLPSHPTGEMRHKPWKQFDPTHRKSLSATQTANQKSSIARPDPTHHRSSTALPTSSTLRKPSATANVDGVTSADTIMSPSATSPVNMSGFTGLPKTGDVHGLYSSSSFYRGREKPWYRRNLPLIVIVTALILAVTGLTLFLLVRYKAVATVAKSTLPSQYACAEEYVDVQLKSLGGAVRGRSTYTGAVYTFFGIPYGGDTSGGNRFRLPNNKTNFGGGQVFHAYQHGPWCPQCNPTATSFVVLVVLSSDWFQRGHAKQNEAMWEALAVSGRLIVVFIHHRLGVLGFLDAGTKDSPGNQGIVDAFLALDWIMDNIEAFNGDPTSLVGFGHGSGSYIASLDLYAATLRRRRFFKRLILLGLSPASLLPRGGAAALGPLAQGLQCHKGNDIGASISCLRGVPLAKIYAETAKEAPLTFMPSCGKPPVGDCQDSFSEFPPEFLHKEMLCGYDKEEGYKLFDQFVLQEPPTSKDPSTVFGLLQKFFTRQQPRHTFGSLSPDTQMALNQSDLQAFRDLVVDMVLRCPLLGLARAAVLRGSRVYLYASDGPNIVFEPALTKADIIDFAKTGKVVSWRPFSEHSSVLVVTSSSSIVMEWGEEMCALANNLSRTIFS</sequence>
<proteinExistence type="predicted"/>
<accession>A0ACB8CJM0</accession>
<name>A0ACB8CJM0_DERSI</name>
<reference evidence="1" key="1">
    <citation type="submission" date="2020-05" db="EMBL/GenBank/DDBJ databases">
        <title>Large-scale comparative analyses of tick genomes elucidate their genetic diversity and vector capacities.</title>
        <authorList>
            <person name="Jia N."/>
            <person name="Wang J."/>
            <person name="Shi W."/>
            <person name="Du L."/>
            <person name="Sun Y."/>
            <person name="Zhan W."/>
            <person name="Jiang J."/>
            <person name="Wang Q."/>
            <person name="Zhang B."/>
            <person name="Ji P."/>
            <person name="Sakyi L.B."/>
            <person name="Cui X."/>
            <person name="Yuan T."/>
            <person name="Jiang B."/>
            <person name="Yang W."/>
            <person name="Lam T.T.-Y."/>
            <person name="Chang Q."/>
            <person name="Ding S."/>
            <person name="Wang X."/>
            <person name="Zhu J."/>
            <person name="Ruan X."/>
            <person name="Zhao L."/>
            <person name="Wei J."/>
            <person name="Que T."/>
            <person name="Du C."/>
            <person name="Cheng J."/>
            <person name="Dai P."/>
            <person name="Han X."/>
            <person name="Huang E."/>
            <person name="Gao Y."/>
            <person name="Liu J."/>
            <person name="Shao H."/>
            <person name="Ye R."/>
            <person name="Li L."/>
            <person name="Wei W."/>
            <person name="Wang X."/>
            <person name="Wang C."/>
            <person name="Yang T."/>
            <person name="Huo Q."/>
            <person name="Li W."/>
            <person name="Guo W."/>
            <person name="Chen H."/>
            <person name="Zhou L."/>
            <person name="Ni X."/>
            <person name="Tian J."/>
            <person name="Zhou Y."/>
            <person name="Sheng Y."/>
            <person name="Liu T."/>
            <person name="Pan Y."/>
            <person name="Xia L."/>
            <person name="Li J."/>
            <person name="Zhao F."/>
            <person name="Cao W."/>
        </authorList>
    </citation>
    <scope>NUCLEOTIDE SEQUENCE</scope>
    <source>
        <strain evidence="1">Dsil-2018</strain>
    </source>
</reference>
<organism evidence="1 2">
    <name type="scientific">Dermacentor silvarum</name>
    <name type="common">Tick</name>
    <dbReference type="NCBI Taxonomy" id="543639"/>
    <lineage>
        <taxon>Eukaryota</taxon>
        <taxon>Metazoa</taxon>
        <taxon>Ecdysozoa</taxon>
        <taxon>Arthropoda</taxon>
        <taxon>Chelicerata</taxon>
        <taxon>Arachnida</taxon>
        <taxon>Acari</taxon>
        <taxon>Parasitiformes</taxon>
        <taxon>Ixodida</taxon>
        <taxon>Ixodoidea</taxon>
        <taxon>Ixodidae</taxon>
        <taxon>Rhipicephalinae</taxon>
        <taxon>Dermacentor</taxon>
    </lineage>
</organism>
<dbReference type="EMBL" id="CM023475">
    <property type="protein sequence ID" value="KAH7945123.1"/>
    <property type="molecule type" value="Genomic_DNA"/>
</dbReference>
<evidence type="ECO:0000313" key="1">
    <source>
        <dbReference type="EMBL" id="KAH7945123.1"/>
    </source>
</evidence>
<keyword evidence="2" id="KW-1185">Reference proteome</keyword>
<comment type="caution">
    <text evidence="1">The sequence shown here is derived from an EMBL/GenBank/DDBJ whole genome shotgun (WGS) entry which is preliminary data.</text>
</comment>
<gene>
    <name evidence="1" type="ORF">HPB49_007130</name>
</gene>
<protein>
    <submittedName>
        <fullName evidence="1">Uncharacterized protein</fullName>
    </submittedName>
</protein>